<gene>
    <name evidence="5 9" type="primary">sepF</name>
    <name evidence="8" type="ORF">ATX59_05545</name>
    <name evidence="7" type="ORF">GA838_02325</name>
    <name evidence="9" type="ORF">OENI_1141</name>
</gene>
<sequence length="180" mass="19687">MAFSFKSFFGGADDEEEEYEDSGYEQQPNQGQQQPVNSQQQNTSNQSYSGYNNQNQNRNGFAYDNGYRQQPKMSAVNSSTQSANNSAKIDSHIALFVPKVFSDAKTIVNQLLLHEAVIVNFSAIDETQSAKIVDFVAGAIYAVEGSIEKISDEIWLIAPNNYAVSGSGSAANSMGQNARF</sequence>
<dbReference type="GO" id="GO:0005737">
    <property type="term" value="C:cytoplasm"/>
    <property type="evidence" value="ECO:0007669"/>
    <property type="project" value="UniProtKB-SubCell"/>
</dbReference>
<evidence type="ECO:0000256" key="1">
    <source>
        <dbReference type="ARBA" id="ARBA00022618"/>
    </source>
</evidence>
<evidence type="ECO:0000313" key="7">
    <source>
        <dbReference type="EMBL" id="MDV7714619.1"/>
    </source>
</evidence>
<proteinExistence type="inferred from homology"/>
<dbReference type="HAMAP" id="MF_01197">
    <property type="entry name" value="SepF"/>
    <property type="match status" value="1"/>
</dbReference>
<evidence type="ECO:0000313" key="9">
    <source>
        <dbReference type="EMBL" id="VDB98376.1"/>
    </source>
</evidence>
<dbReference type="AlphaFoldDB" id="A0A483B7V2"/>
<dbReference type="EMBL" id="MLOK01000040">
    <property type="protein sequence ID" value="OIM21094.1"/>
    <property type="molecule type" value="Genomic_DNA"/>
</dbReference>
<dbReference type="GO" id="GO:0000917">
    <property type="term" value="P:division septum assembly"/>
    <property type="evidence" value="ECO:0007669"/>
    <property type="project" value="UniProtKB-KW"/>
</dbReference>
<evidence type="ECO:0000313" key="8">
    <source>
        <dbReference type="EMBL" id="OIM21094.1"/>
    </source>
</evidence>
<comment type="subcellular location">
    <subcellularLocation>
        <location evidence="5">Cytoplasm</location>
    </subcellularLocation>
    <text evidence="5">Localizes to the division site, in a FtsZ-dependent manner.</text>
</comment>
<feature type="compositionally biased region" description="Low complexity" evidence="6">
    <location>
        <begin position="24"/>
        <end position="57"/>
    </location>
</feature>
<dbReference type="InterPro" id="IPR007561">
    <property type="entry name" value="Cell_div_SepF/SepF-rel"/>
</dbReference>
<dbReference type="RefSeq" id="WP_002817650.1">
    <property type="nucleotide sequence ID" value="NZ_CP038451.1"/>
</dbReference>
<comment type="similarity">
    <text evidence="5">Belongs to the SepF family.</text>
</comment>
<feature type="region of interest" description="Disordered" evidence="6">
    <location>
        <begin position="1"/>
        <end position="66"/>
    </location>
</feature>
<evidence type="ECO:0000256" key="5">
    <source>
        <dbReference type="HAMAP-Rule" id="MF_01197"/>
    </source>
</evidence>
<reference evidence="9 11" key="2">
    <citation type="submission" date="2018-08" db="EMBL/GenBank/DDBJ databases">
        <authorList>
            <person name="Lorentzen P. G. S. M."/>
        </authorList>
    </citation>
    <scope>NUCLEOTIDE SEQUENCE [LARGE SCALE GENOMIC DNA]</scope>
    <source>
        <strain evidence="9 11">CRBO_1381</strain>
    </source>
</reference>
<evidence type="ECO:0000256" key="2">
    <source>
        <dbReference type="ARBA" id="ARBA00023210"/>
    </source>
</evidence>
<dbReference type="Proteomes" id="UP001281024">
    <property type="component" value="Unassembled WGS sequence"/>
</dbReference>
<keyword evidence="2 5" id="KW-0717">Septation</keyword>
<keyword evidence="5" id="KW-0963">Cytoplasm</keyword>
<evidence type="ECO:0000256" key="3">
    <source>
        <dbReference type="ARBA" id="ARBA00023306"/>
    </source>
</evidence>
<organism evidence="8 10">
    <name type="scientific">Oenococcus oeni</name>
    <name type="common">Leuconostoc oenos</name>
    <dbReference type="NCBI Taxonomy" id="1247"/>
    <lineage>
        <taxon>Bacteria</taxon>
        <taxon>Bacillati</taxon>
        <taxon>Bacillota</taxon>
        <taxon>Bacilli</taxon>
        <taxon>Lactobacillales</taxon>
        <taxon>Lactobacillaceae</taxon>
        <taxon>Oenococcus</taxon>
    </lineage>
</organism>
<dbReference type="EMBL" id="WERV01000002">
    <property type="protein sequence ID" value="MDV7714619.1"/>
    <property type="molecule type" value="Genomic_DNA"/>
</dbReference>
<dbReference type="EMBL" id="LR031358">
    <property type="protein sequence ID" value="VDB98376.1"/>
    <property type="molecule type" value="Genomic_DNA"/>
</dbReference>
<accession>A0A483B7V2</accession>
<dbReference type="Proteomes" id="UP000294726">
    <property type="component" value="Chromosome"/>
</dbReference>
<keyword evidence="3 5" id="KW-0131">Cell cycle</keyword>
<feature type="compositionally biased region" description="Acidic residues" evidence="6">
    <location>
        <begin position="12"/>
        <end position="23"/>
    </location>
</feature>
<dbReference type="Proteomes" id="UP000181728">
    <property type="component" value="Unassembled WGS sequence"/>
</dbReference>
<dbReference type="GO" id="GO:0043093">
    <property type="term" value="P:FtsZ-dependent cytokinesis"/>
    <property type="evidence" value="ECO:0007669"/>
    <property type="project" value="UniProtKB-UniRule"/>
</dbReference>
<evidence type="ECO:0000313" key="11">
    <source>
        <dbReference type="Proteomes" id="UP000294726"/>
    </source>
</evidence>
<evidence type="ECO:0000313" key="10">
    <source>
        <dbReference type="Proteomes" id="UP000181728"/>
    </source>
</evidence>
<dbReference type="InterPro" id="IPR038594">
    <property type="entry name" value="SepF-like_sf"/>
</dbReference>
<evidence type="ECO:0000256" key="4">
    <source>
        <dbReference type="ARBA" id="ARBA00044936"/>
    </source>
</evidence>
<name>A0A483B7V2_OENOE</name>
<dbReference type="Gene3D" id="3.30.110.150">
    <property type="entry name" value="SepF-like protein"/>
    <property type="match status" value="1"/>
</dbReference>
<evidence type="ECO:0000256" key="6">
    <source>
        <dbReference type="SAM" id="MobiDB-lite"/>
    </source>
</evidence>
<reference evidence="8 10" key="1">
    <citation type="journal article" date="2016" name="BMC Genomics">
        <title>Consensus pan-genome assembly of the specialised wine bacterium Oenococcus oeni.</title>
        <authorList>
            <person name="Sternes P.R."/>
            <person name="Borneman A.R."/>
        </authorList>
    </citation>
    <scope>NUCLEOTIDE SEQUENCE [LARGE SCALE GENOMIC DNA]</scope>
    <source>
        <strain evidence="8 10">AWRIB661</strain>
    </source>
</reference>
<dbReference type="PANTHER" id="PTHR35798:SF1">
    <property type="entry name" value="CELL DIVISION PROTEIN SEPF"/>
    <property type="match status" value="1"/>
</dbReference>
<dbReference type="Pfam" id="PF04472">
    <property type="entry name" value="SepF"/>
    <property type="match status" value="1"/>
</dbReference>
<dbReference type="InterPro" id="IPR023052">
    <property type="entry name" value="Cell_div_SepF"/>
</dbReference>
<comment type="function">
    <text evidence="4 5">Cell division protein that is part of the divisome complex and is recruited early to the Z-ring. Probably stimulates Z-ring formation, perhaps through the cross-linking of FtsZ protofilaments. Its function overlaps with FtsA.</text>
</comment>
<dbReference type="GeneID" id="75065768"/>
<reference evidence="7" key="3">
    <citation type="submission" date="2019-10" db="EMBL/GenBank/DDBJ databases">
        <title>Malate fermentation in French cider.</title>
        <authorList>
            <person name="Cousin F.J."/>
            <person name="Medina Fernandez S."/>
            <person name="Misery B."/>
            <person name="Laplace J.-M."/>
            <person name="Cretenet M."/>
        </authorList>
    </citation>
    <scope>NUCLEOTIDE SEQUENCE</scope>
    <source>
        <strain evidence="7">UCMA15129</strain>
    </source>
</reference>
<dbReference type="PANTHER" id="PTHR35798">
    <property type="entry name" value="CELL DIVISION PROTEIN SEPF"/>
    <property type="match status" value="1"/>
</dbReference>
<protein>
    <recommendedName>
        <fullName evidence="5">Cell division protein SepF</fullName>
    </recommendedName>
</protein>
<keyword evidence="1 5" id="KW-0132">Cell division</keyword>
<comment type="subunit">
    <text evidence="5">Homodimer. Interacts with FtsZ.</text>
</comment>